<name>A0A8D6UGD3_9XANT</name>
<proteinExistence type="predicted"/>
<reference evidence="3 4" key="1">
    <citation type="submission" date="2021-02" db="EMBL/GenBank/DDBJ databases">
        <authorList>
            <person name="Pothier F. J."/>
        </authorList>
    </citation>
    <scope>NUCLEOTIDE SEQUENCE</scope>
    <source>
        <strain evidence="2 4">301</strain>
        <strain evidence="3">CFBP 1159</strain>
    </source>
</reference>
<dbReference type="EMBL" id="HG992341">
    <property type="protein sequence ID" value="CAE6692148.1"/>
    <property type="molecule type" value="Genomic_DNA"/>
</dbReference>
<accession>A0A8D6UGD3</accession>
<dbReference type="EMBL" id="HG992341">
    <property type="protein sequence ID" value="CAE6692176.1"/>
    <property type="molecule type" value="Genomic_DNA"/>
</dbReference>
<sequence length="257" mass="28069">MDAATDDASPPNDVALPITPRRGQVRSYNSRGRLAGERIWRSLPGGRGRRPGRPSAAQPAPPRRSGPGRDKALPTNAATDDASPPNEVASPITPRRGQVRSYNSRGRLAGERIWRSLPGRRGRRPGRPSAAQPAPPRRSGPGRDKALPTNAATDDASPPNEVASPITPRRGQVRSYNSRGRLAGERIWRSLPGGRGRRPGRPSAAQPAPPRRSGPGRDEALPMDAALTMRRHRMRWLYRYRPRRGRVRSYARCGLAG</sequence>
<organism evidence="3">
    <name type="scientific">Xanthomonas arboricola pv. corylina</name>
    <dbReference type="NCBI Taxonomy" id="487821"/>
    <lineage>
        <taxon>Bacteria</taxon>
        <taxon>Pseudomonadati</taxon>
        <taxon>Pseudomonadota</taxon>
        <taxon>Gammaproteobacteria</taxon>
        <taxon>Lysobacterales</taxon>
        <taxon>Lysobacteraceae</taxon>
        <taxon>Xanthomonas</taxon>
    </lineage>
</organism>
<protein>
    <submittedName>
        <fullName evidence="3">Uncharacterized protein</fullName>
    </submittedName>
</protein>
<dbReference type="EMBL" id="HG992338">
    <property type="protein sequence ID" value="CAE6691741.1"/>
    <property type="molecule type" value="Genomic_DNA"/>
</dbReference>
<evidence type="ECO:0000313" key="4">
    <source>
        <dbReference type="Proteomes" id="UP000835287"/>
    </source>
</evidence>
<dbReference type="AlphaFoldDB" id="A0A8D6UGD3"/>
<evidence type="ECO:0000313" key="3">
    <source>
        <dbReference type="EMBL" id="CAE6692176.1"/>
    </source>
</evidence>
<keyword evidence="4" id="KW-1185">Reference proteome</keyword>
<gene>
    <name evidence="3" type="ORF">CFBP1159_02040</name>
    <name evidence="2" type="ORF">XAC301_01980</name>
</gene>
<dbReference type="EMBL" id="HG992338">
    <property type="protein sequence ID" value="CAE6691719.1"/>
    <property type="molecule type" value="Genomic_DNA"/>
</dbReference>
<dbReference type="Proteomes" id="UP000835287">
    <property type="component" value="Chromosome"/>
</dbReference>
<feature type="region of interest" description="Disordered" evidence="1">
    <location>
        <begin position="1"/>
        <end position="220"/>
    </location>
</feature>
<evidence type="ECO:0000256" key="1">
    <source>
        <dbReference type="SAM" id="MobiDB-lite"/>
    </source>
</evidence>
<dbReference type="Proteomes" id="UP000835243">
    <property type="component" value="Chromosome"/>
</dbReference>
<evidence type="ECO:0000313" key="2">
    <source>
        <dbReference type="EMBL" id="CAE6691719.1"/>
    </source>
</evidence>